<dbReference type="Pfam" id="PF00117">
    <property type="entry name" value="GATase"/>
    <property type="match status" value="1"/>
</dbReference>
<organism evidence="2 3">
    <name type="scientific">Neodothiora populina</name>
    <dbReference type="NCBI Taxonomy" id="2781224"/>
    <lineage>
        <taxon>Eukaryota</taxon>
        <taxon>Fungi</taxon>
        <taxon>Dikarya</taxon>
        <taxon>Ascomycota</taxon>
        <taxon>Pezizomycotina</taxon>
        <taxon>Dothideomycetes</taxon>
        <taxon>Dothideomycetidae</taxon>
        <taxon>Dothideales</taxon>
        <taxon>Dothioraceae</taxon>
        <taxon>Neodothiora</taxon>
    </lineage>
</organism>
<dbReference type="GeneID" id="95980540"/>
<dbReference type="InterPro" id="IPR044992">
    <property type="entry name" value="ChyE-like"/>
</dbReference>
<protein>
    <recommendedName>
        <fullName evidence="1">Glutamine amidotransferase domain-containing protein</fullName>
    </recommendedName>
</protein>
<dbReference type="InterPro" id="IPR029062">
    <property type="entry name" value="Class_I_gatase-like"/>
</dbReference>
<dbReference type="SUPFAM" id="SSF52317">
    <property type="entry name" value="Class I glutamine amidotransferase-like"/>
    <property type="match status" value="1"/>
</dbReference>
<dbReference type="EMBL" id="JBFMKM010000010">
    <property type="protein sequence ID" value="KAL1303453.1"/>
    <property type="molecule type" value="Genomic_DNA"/>
</dbReference>
<proteinExistence type="predicted"/>
<evidence type="ECO:0000313" key="2">
    <source>
        <dbReference type="EMBL" id="KAL1303453.1"/>
    </source>
</evidence>
<dbReference type="RefSeq" id="XP_069199728.1">
    <property type="nucleotide sequence ID" value="XM_069346852.1"/>
</dbReference>
<dbReference type="PANTHER" id="PTHR42695">
    <property type="entry name" value="GLUTAMINE AMIDOTRANSFERASE YLR126C-RELATED"/>
    <property type="match status" value="1"/>
</dbReference>
<gene>
    <name evidence="2" type="ORF">AAFC00_006841</name>
</gene>
<comment type="caution">
    <text evidence="2">The sequence shown here is derived from an EMBL/GenBank/DDBJ whole genome shotgun (WGS) entry which is preliminary data.</text>
</comment>
<evidence type="ECO:0000259" key="1">
    <source>
        <dbReference type="Pfam" id="PF00117"/>
    </source>
</evidence>
<accession>A0ABR3PBA8</accession>
<feature type="domain" description="Glutamine amidotransferase" evidence="1">
    <location>
        <begin position="70"/>
        <end position="230"/>
    </location>
</feature>
<dbReference type="PROSITE" id="PS51273">
    <property type="entry name" value="GATASE_TYPE_1"/>
    <property type="match status" value="1"/>
</dbReference>
<name>A0ABR3PBA8_9PEZI</name>
<reference evidence="2 3" key="1">
    <citation type="submission" date="2024-07" db="EMBL/GenBank/DDBJ databases">
        <title>Draft sequence of the Neodothiora populina.</title>
        <authorList>
            <person name="Drown D.D."/>
            <person name="Schuette U.S."/>
            <person name="Buechlein A.B."/>
            <person name="Rusch D.R."/>
            <person name="Winton L.W."/>
            <person name="Adams G.A."/>
        </authorList>
    </citation>
    <scope>NUCLEOTIDE SEQUENCE [LARGE SCALE GENOMIC DNA]</scope>
    <source>
        <strain evidence="2 3">CPC 39397</strain>
    </source>
</reference>
<evidence type="ECO:0000313" key="3">
    <source>
        <dbReference type="Proteomes" id="UP001562354"/>
    </source>
</evidence>
<dbReference type="PANTHER" id="PTHR42695:SF5">
    <property type="entry name" value="GLUTAMINE AMIDOTRANSFERASE YLR126C-RELATED"/>
    <property type="match status" value="1"/>
</dbReference>
<dbReference type="Gene3D" id="3.40.50.880">
    <property type="match status" value="1"/>
</dbReference>
<sequence>MTIPTPTNRPLRIAVLECDRAPAKAHVKYGGYGGLYERLLVSGAEALAREHSGAHDKDGGDKGMTVVPRLEVSKYDVKHEGVYPAALEDVDAVLLSGSKFNAYDNDSWILKLVAYVQSILAQTRVRLIGVCFGHQIIGRALGAAVSSGEGGWETSVTHMSLTPKGQEVFGCGKTLTIHQMHKDIVRSVPPGIELLASTAICQNQSMYSPGRLMTIQGHPEFNAEVMTEILETRHASGVFDDGMFEEAMSRVARKQHGVDVVGKAFVRFALEG</sequence>
<dbReference type="Proteomes" id="UP001562354">
    <property type="component" value="Unassembled WGS sequence"/>
</dbReference>
<dbReference type="CDD" id="cd01741">
    <property type="entry name" value="GATase1_1"/>
    <property type="match status" value="1"/>
</dbReference>
<dbReference type="InterPro" id="IPR017926">
    <property type="entry name" value="GATASE"/>
</dbReference>
<keyword evidence="3" id="KW-1185">Reference proteome</keyword>